<reference evidence="2 3" key="1">
    <citation type="journal article" date="2009" name="Nat. Genet.">
        <title>The genome of the cucumber, Cucumis sativus L.</title>
        <authorList>
            <person name="Huang S."/>
            <person name="Li R."/>
            <person name="Zhang Z."/>
            <person name="Li L."/>
            <person name="Gu X."/>
            <person name="Fan W."/>
            <person name="Lucas W.J."/>
            <person name="Wang X."/>
            <person name="Xie B."/>
            <person name="Ni P."/>
            <person name="Ren Y."/>
            <person name="Zhu H."/>
            <person name="Li J."/>
            <person name="Lin K."/>
            <person name="Jin W."/>
            <person name="Fei Z."/>
            <person name="Li G."/>
            <person name="Staub J."/>
            <person name="Kilian A."/>
            <person name="van der Vossen E.A."/>
            <person name="Wu Y."/>
            <person name="Guo J."/>
            <person name="He J."/>
            <person name="Jia Z."/>
            <person name="Ren Y."/>
            <person name="Tian G."/>
            <person name="Lu Y."/>
            <person name="Ruan J."/>
            <person name="Qian W."/>
            <person name="Wang M."/>
            <person name="Huang Q."/>
            <person name="Li B."/>
            <person name="Xuan Z."/>
            <person name="Cao J."/>
            <person name="Asan"/>
            <person name="Wu Z."/>
            <person name="Zhang J."/>
            <person name="Cai Q."/>
            <person name="Bai Y."/>
            <person name="Zhao B."/>
            <person name="Han Y."/>
            <person name="Li Y."/>
            <person name="Li X."/>
            <person name="Wang S."/>
            <person name="Shi Q."/>
            <person name="Liu S."/>
            <person name="Cho W.K."/>
            <person name="Kim J.Y."/>
            <person name="Xu Y."/>
            <person name="Heller-Uszynska K."/>
            <person name="Miao H."/>
            <person name="Cheng Z."/>
            <person name="Zhang S."/>
            <person name="Wu J."/>
            <person name="Yang Y."/>
            <person name="Kang H."/>
            <person name="Li M."/>
            <person name="Liang H."/>
            <person name="Ren X."/>
            <person name="Shi Z."/>
            <person name="Wen M."/>
            <person name="Jian M."/>
            <person name="Yang H."/>
            <person name="Zhang G."/>
            <person name="Yang Z."/>
            <person name="Chen R."/>
            <person name="Liu S."/>
            <person name="Li J."/>
            <person name="Ma L."/>
            <person name="Liu H."/>
            <person name="Zhou Y."/>
            <person name="Zhao J."/>
            <person name="Fang X."/>
            <person name="Li G."/>
            <person name="Fang L."/>
            <person name="Li Y."/>
            <person name="Liu D."/>
            <person name="Zheng H."/>
            <person name="Zhang Y."/>
            <person name="Qin N."/>
            <person name="Li Z."/>
            <person name="Yang G."/>
            <person name="Yang S."/>
            <person name="Bolund L."/>
            <person name="Kristiansen K."/>
            <person name="Zheng H."/>
            <person name="Li S."/>
            <person name="Zhang X."/>
            <person name="Yang H."/>
            <person name="Wang J."/>
            <person name="Sun R."/>
            <person name="Zhang B."/>
            <person name="Jiang S."/>
            <person name="Wang J."/>
            <person name="Du Y."/>
            <person name="Li S."/>
        </authorList>
    </citation>
    <scope>NUCLEOTIDE SEQUENCE [LARGE SCALE GENOMIC DNA]</scope>
    <source>
        <strain evidence="3">cv. 9930</strain>
    </source>
</reference>
<evidence type="ECO:0000313" key="3">
    <source>
        <dbReference type="Proteomes" id="UP000029981"/>
    </source>
</evidence>
<name>A0A0A0L7K4_CUCSA</name>
<dbReference type="Proteomes" id="UP000029981">
    <property type="component" value="Chromosome 3"/>
</dbReference>
<reference evidence="2 3" key="3">
    <citation type="journal article" date="2010" name="BMC Genomics">
        <title>Transcriptome sequencing and comparative analysis of cucumber flowers with different sex types.</title>
        <authorList>
            <person name="Guo S."/>
            <person name="Zheng Y."/>
            <person name="Joung J.G."/>
            <person name="Liu S."/>
            <person name="Zhang Z."/>
            <person name="Crasta O.R."/>
            <person name="Sobral B.W."/>
            <person name="Xu Y."/>
            <person name="Huang S."/>
            <person name="Fei Z."/>
        </authorList>
    </citation>
    <scope>NUCLEOTIDE SEQUENCE [LARGE SCALE GENOMIC DNA]</scope>
    <source>
        <strain evidence="3">cv. 9930</strain>
    </source>
</reference>
<protein>
    <submittedName>
        <fullName evidence="2">Uncharacterized protein</fullName>
    </submittedName>
</protein>
<sequence>MGIEETQRIRGRKEGRKEGNGETELRDKETDSDLERAVFFSSLFLHGISPF</sequence>
<accession>A0A0A0L7K4</accession>
<dbReference type="EMBL" id="CM002924">
    <property type="protein sequence ID" value="KGN57788.1"/>
    <property type="molecule type" value="Genomic_DNA"/>
</dbReference>
<dbReference type="Gramene" id="KGN57788">
    <property type="protein sequence ID" value="KGN57788"/>
    <property type="gene ID" value="Csa_3G302130"/>
</dbReference>
<keyword evidence="3" id="KW-1185">Reference proteome</keyword>
<proteinExistence type="predicted"/>
<organism evidence="2 3">
    <name type="scientific">Cucumis sativus</name>
    <name type="common">Cucumber</name>
    <dbReference type="NCBI Taxonomy" id="3659"/>
    <lineage>
        <taxon>Eukaryota</taxon>
        <taxon>Viridiplantae</taxon>
        <taxon>Streptophyta</taxon>
        <taxon>Embryophyta</taxon>
        <taxon>Tracheophyta</taxon>
        <taxon>Spermatophyta</taxon>
        <taxon>Magnoliopsida</taxon>
        <taxon>eudicotyledons</taxon>
        <taxon>Gunneridae</taxon>
        <taxon>Pentapetalae</taxon>
        <taxon>rosids</taxon>
        <taxon>fabids</taxon>
        <taxon>Cucurbitales</taxon>
        <taxon>Cucurbitaceae</taxon>
        <taxon>Benincaseae</taxon>
        <taxon>Cucumis</taxon>
    </lineage>
</organism>
<feature type="compositionally biased region" description="Basic and acidic residues" evidence="1">
    <location>
        <begin position="15"/>
        <end position="31"/>
    </location>
</feature>
<evidence type="ECO:0000256" key="1">
    <source>
        <dbReference type="SAM" id="MobiDB-lite"/>
    </source>
</evidence>
<dbReference type="AlphaFoldDB" id="A0A0A0L7K4"/>
<reference evidence="2 3" key="4">
    <citation type="journal article" date="2011" name="BMC Genomics">
        <title>RNA-Seq improves annotation of protein-coding genes in the cucumber genome.</title>
        <authorList>
            <person name="Li Z."/>
            <person name="Zhang Z."/>
            <person name="Yan P."/>
            <person name="Huang S."/>
            <person name="Fei Z."/>
            <person name="Lin K."/>
        </authorList>
    </citation>
    <scope>NUCLEOTIDE SEQUENCE [LARGE SCALE GENOMIC DNA]</scope>
    <source>
        <strain evidence="3">cv. 9930</strain>
    </source>
</reference>
<reference evidence="2 3" key="2">
    <citation type="journal article" date="2009" name="PLoS ONE">
        <title>An integrated genetic and cytogenetic map of the cucumber genome.</title>
        <authorList>
            <person name="Ren Y."/>
            <person name="Zhang Z."/>
            <person name="Liu J."/>
            <person name="Staub J.E."/>
            <person name="Han Y."/>
            <person name="Cheng Z."/>
            <person name="Li X."/>
            <person name="Lu J."/>
            <person name="Miao H."/>
            <person name="Kang H."/>
            <person name="Xie B."/>
            <person name="Gu X."/>
            <person name="Wang X."/>
            <person name="Du Y."/>
            <person name="Jin W."/>
            <person name="Huang S."/>
        </authorList>
    </citation>
    <scope>NUCLEOTIDE SEQUENCE [LARGE SCALE GENOMIC DNA]</scope>
    <source>
        <strain evidence="3">cv. 9930</strain>
    </source>
</reference>
<feature type="region of interest" description="Disordered" evidence="1">
    <location>
        <begin position="1"/>
        <end position="31"/>
    </location>
</feature>
<gene>
    <name evidence="2" type="ORF">Csa_3G302130</name>
</gene>
<evidence type="ECO:0000313" key="2">
    <source>
        <dbReference type="EMBL" id="KGN57788.1"/>
    </source>
</evidence>